<evidence type="ECO:0000256" key="2">
    <source>
        <dbReference type="ARBA" id="ARBA00023012"/>
    </source>
</evidence>
<keyword evidence="12" id="KW-1185">Reference proteome</keyword>
<organism evidence="11">
    <name type="scientific">Thiothrix subterranea</name>
    <dbReference type="NCBI Taxonomy" id="2735563"/>
    <lineage>
        <taxon>Bacteria</taxon>
        <taxon>Pseudomonadati</taxon>
        <taxon>Pseudomonadota</taxon>
        <taxon>Gammaproteobacteria</taxon>
        <taxon>Thiotrichales</taxon>
        <taxon>Thiotrichaceae</taxon>
        <taxon>Thiothrix</taxon>
    </lineage>
</organism>
<dbReference type="InterPro" id="IPR001789">
    <property type="entry name" value="Sig_transdc_resp-reg_receiver"/>
</dbReference>
<evidence type="ECO:0000256" key="3">
    <source>
        <dbReference type="ARBA" id="ARBA00023015"/>
    </source>
</evidence>
<dbReference type="GO" id="GO:0000976">
    <property type="term" value="F:transcription cis-regulatory region binding"/>
    <property type="evidence" value="ECO:0007669"/>
    <property type="project" value="TreeGrafter"/>
</dbReference>
<keyword evidence="1 6" id="KW-0597">Phosphoprotein</keyword>
<evidence type="ECO:0000256" key="4">
    <source>
        <dbReference type="ARBA" id="ARBA00023125"/>
    </source>
</evidence>
<dbReference type="SMART" id="SM00448">
    <property type="entry name" value="REC"/>
    <property type="match status" value="1"/>
</dbReference>
<evidence type="ECO:0000256" key="7">
    <source>
        <dbReference type="PROSITE-ProRule" id="PRU01091"/>
    </source>
</evidence>
<dbReference type="SMART" id="SM00862">
    <property type="entry name" value="Trans_reg_C"/>
    <property type="match status" value="1"/>
</dbReference>
<dbReference type="PANTHER" id="PTHR48111:SF1">
    <property type="entry name" value="TWO-COMPONENT RESPONSE REGULATOR ORR33"/>
    <property type="match status" value="1"/>
</dbReference>
<dbReference type="Pfam" id="PF00072">
    <property type="entry name" value="Response_reg"/>
    <property type="match status" value="1"/>
</dbReference>
<dbReference type="Proteomes" id="UP001223336">
    <property type="component" value="Unassembled WGS sequence"/>
</dbReference>
<dbReference type="InterPro" id="IPR011006">
    <property type="entry name" value="CheY-like_superfamily"/>
</dbReference>
<feature type="modified residue" description="4-aspartylphosphate" evidence="6">
    <location>
        <position position="64"/>
    </location>
</feature>
<dbReference type="SUPFAM" id="SSF52172">
    <property type="entry name" value="CheY-like"/>
    <property type="match status" value="1"/>
</dbReference>
<evidence type="ECO:0000256" key="1">
    <source>
        <dbReference type="ARBA" id="ARBA00022553"/>
    </source>
</evidence>
<feature type="domain" description="OmpR/PhoB-type" evidence="9">
    <location>
        <begin position="138"/>
        <end position="237"/>
    </location>
</feature>
<accession>A0AA51MTU8</accession>
<dbReference type="SUPFAM" id="SSF46894">
    <property type="entry name" value="C-terminal effector domain of the bipartite response regulators"/>
    <property type="match status" value="1"/>
</dbReference>
<evidence type="ECO:0000313" key="11">
    <source>
        <dbReference type="EMBL" id="WML88352.1"/>
    </source>
</evidence>
<dbReference type="InterPro" id="IPR001867">
    <property type="entry name" value="OmpR/PhoB-type_DNA-bd"/>
</dbReference>
<sequence length="239" mass="27371">MSVNQDLHQNTPSRQILLVDDDIVLHALLQEYLTAHDYRIHSLLNGEEIDVFCQSSPPDLVLLDIMLPGKDGLHWLGWIKKHHPHLPVMLLSAKKSADERLAGLEVGADDYLTKPFHPKELLIRIQNIIRHTPNKPSNNLITIGDNLFDPLHEKLERDNTVIKLTTQETCLLQFFYQNAGQILTRDAISHALSGNEHLPLNRSIDMTINRLRKKLGDDANDPKHLHTIWRKGYRLILDA</sequence>
<dbReference type="Proteomes" id="UP001229862">
    <property type="component" value="Chromosome"/>
</dbReference>
<dbReference type="EMBL" id="CP133217">
    <property type="protein sequence ID" value="WML88352.1"/>
    <property type="molecule type" value="Genomic_DNA"/>
</dbReference>
<evidence type="ECO:0000256" key="5">
    <source>
        <dbReference type="ARBA" id="ARBA00023163"/>
    </source>
</evidence>
<dbReference type="Gene3D" id="6.10.250.690">
    <property type="match status" value="1"/>
</dbReference>
<keyword evidence="5" id="KW-0804">Transcription</keyword>
<protein>
    <submittedName>
        <fullName evidence="11">Response regulator transcription factor</fullName>
    </submittedName>
</protein>
<reference evidence="11 12" key="1">
    <citation type="submission" date="2023-08" db="EMBL/GenBank/DDBJ databases">
        <title>New molecular markers tilS and rpoB for phylogenetic and monitoring studies of the genus Thiothrix biodiversity.</title>
        <authorList>
            <person name="Ravin N.V."/>
            <person name="Smolyakov D."/>
            <person name="Markov N.D."/>
            <person name="Beletsky A.V."/>
            <person name="Mardanov A.V."/>
            <person name="Rudenko T.S."/>
            <person name="Grabovich M.Y."/>
        </authorList>
    </citation>
    <scope>NUCLEOTIDE SEQUENCE</scope>
    <source>
        <strain evidence="11">DNT52</strain>
        <strain evidence="10 12">H33</strain>
    </source>
</reference>
<evidence type="ECO:0000313" key="12">
    <source>
        <dbReference type="Proteomes" id="UP001223336"/>
    </source>
</evidence>
<dbReference type="EMBL" id="JAVFKN010000013">
    <property type="protein sequence ID" value="MDQ5769090.1"/>
    <property type="molecule type" value="Genomic_DNA"/>
</dbReference>
<dbReference type="AlphaFoldDB" id="A0AA51MTU8"/>
<dbReference type="PANTHER" id="PTHR48111">
    <property type="entry name" value="REGULATOR OF RPOS"/>
    <property type="match status" value="1"/>
</dbReference>
<dbReference type="PROSITE" id="PS51755">
    <property type="entry name" value="OMPR_PHOB"/>
    <property type="match status" value="1"/>
</dbReference>
<dbReference type="GO" id="GO:0006355">
    <property type="term" value="P:regulation of DNA-templated transcription"/>
    <property type="evidence" value="ECO:0007669"/>
    <property type="project" value="InterPro"/>
</dbReference>
<dbReference type="GO" id="GO:0032993">
    <property type="term" value="C:protein-DNA complex"/>
    <property type="evidence" value="ECO:0007669"/>
    <property type="project" value="TreeGrafter"/>
</dbReference>
<keyword evidence="4 7" id="KW-0238">DNA-binding</keyword>
<dbReference type="InterPro" id="IPR016032">
    <property type="entry name" value="Sig_transdc_resp-reg_C-effctor"/>
</dbReference>
<feature type="DNA-binding region" description="OmpR/PhoB-type" evidence="7">
    <location>
        <begin position="138"/>
        <end position="237"/>
    </location>
</feature>
<evidence type="ECO:0000259" key="9">
    <source>
        <dbReference type="PROSITE" id="PS51755"/>
    </source>
</evidence>
<feature type="domain" description="Response regulatory" evidence="8">
    <location>
        <begin position="15"/>
        <end position="129"/>
    </location>
</feature>
<dbReference type="CDD" id="cd17574">
    <property type="entry name" value="REC_OmpR"/>
    <property type="match status" value="1"/>
</dbReference>
<evidence type="ECO:0000256" key="6">
    <source>
        <dbReference type="PROSITE-ProRule" id="PRU00169"/>
    </source>
</evidence>
<dbReference type="InterPro" id="IPR039420">
    <property type="entry name" value="WalR-like"/>
</dbReference>
<gene>
    <name evidence="10" type="ORF">RCC75_11155</name>
    <name evidence="11" type="ORF">RCG00_08210</name>
</gene>
<dbReference type="PROSITE" id="PS50110">
    <property type="entry name" value="RESPONSE_REGULATORY"/>
    <property type="match status" value="1"/>
</dbReference>
<keyword evidence="3" id="KW-0805">Transcription regulation</keyword>
<dbReference type="GO" id="GO:0000156">
    <property type="term" value="F:phosphorelay response regulator activity"/>
    <property type="evidence" value="ECO:0007669"/>
    <property type="project" value="TreeGrafter"/>
</dbReference>
<keyword evidence="2" id="KW-0902">Two-component regulatory system</keyword>
<proteinExistence type="predicted"/>
<dbReference type="RefSeq" id="WP_308135009.1">
    <property type="nucleotide sequence ID" value="NZ_CP133197.1"/>
</dbReference>
<evidence type="ECO:0000259" key="8">
    <source>
        <dbReference type="PROSITE" id="PS50110"/>
    </source>
</evidence>
<dbReference type="Gene3D" id="3.40.50.2300">
    <property type="match status" value="1"/>
</dbReference>
<dbReference type="InterPro" id="IPR036388">
    <property type="entry name" value="WH-like_DNA-bd_sf"/>
</dbReference>
<dbReference type="Gene3D" id="1.10.10.10">
    <property type="entry name" value="Winged helix-like DNA-binding domain superfamily/Winged helix DNA-binding domain"/>
    <property type="match status" value="1"/>
</dbReference>
<dbReference type="GO" id="GO:0005829">
    <property type="term" value="C:cytosol"/>
    <property type="evidence" value="ECO:0007669"/>
    <property type="project" value="TreeGrafter"/>
</dbReference>
<name>A0AA51MTU8_9GAMM</name>
<dbReference type="Pfam" id="PF00486">
    <property type="entry name" value="Trans_reg_C"/>
    <property type="match status" value="1"/>
</dbReference>
<dbReference type="CDD" id="cd00383">
    <property type="entry name" value="trans_reg_C"/>
    <property type="match status" value="1"/>
</dbReference>
<evidence type="ECO:0000313" key="10">
    <source>
        <dbReference type="EMBL" id="MDQ5769090.1"/>
    </source>
</evidence>